<dbReference type="Gene3D" id="3.20.80.10">
    <property type="entry name" value="Regulatory factor, effector binding domain"/>
    <property type="match status" value="1"/>
</dbReference>
<organism evidence="2 3">
    <name type="scientific">Ruminiclostridium sufflavum DSM 19573</name>
    <dbReference type="NCBI Taxonomy" id="1121337"/>
    <lineage>
        <taxon>Bacteria</taxon>
        <taxon>Bacillati</taxon>
        <taxon>Bacillota</taxon>
        <taxon>Clostridia</taxon>
        <taxon>Eubacteriales</taxon>
        <taxon>Oscillospiraceae</taxon>
        <taxon>Ruminiclostridium</taxon>
    </lineage>
</organism>
<comment type="caution">
    <text evidence="2">The sequence shown here is derived from an EMBL/GenBank/DDBJ whole genome shotgun (WGS) entry which is preliminary data.</text>
</comment>
<evidence type="ECO:0000313" key="2">
    <source>
        <dbReference type="EMBL" id="PYG86590.1"/>
    </source>
</evidence>
<dbReference type="EMBL" id="QKMR01000019">
    <property type="protein sequence ID" value="PYG86590.1"/>
    <property type="molecule type" value="Genomic_DNA"/>
</dbReference>
<dbReference type="InterPro" id="IPR029441">
    <property type="entry name" value="Cass2"/>
</dbReference>
<keyword evidence="3" id="KW-1185">Reference proteome</keyword>
<dbReference type="InterPro" id="IPR053182">
    <property type="entry name" value="YobU-like_regulator"/>
</dbReference>
<name>A0A318XHC4_9FIRM</name>
<gene>
    <name evidence="2" type="ORF">LY28_02931</name>
</gene>
<dbReference type="PANTHER" id="PTHR36444:SF3">
    <property type="entry name" value="TRANSCRIPTIONAL ACTIVATOR, PUTATIVE-RELATED"/>
    <property type="match status" value="1"/>
</dbReference>
<dbReference type="AlphaFoldDB" id="A0A318XHC4"/>
<dbReference type="SUPFAM" id="SSF55136">
    <property type="entry name" value="Probable bacterial effector-binding domain"/>
    <property type="match status" value="1"/>
</dbReference>
<sequence>MDYKIVEKDSFTVMGVSKVFKYDDAITEIPKFWTEHYQTGKGEYIRGMYGISIGELMRADEFEFLIADNYILSTETPDGIVTKIFPKCTWAVFACKGAIPKSLQAVYKKIFTEWLPNCKDYEFAADYNIEMYNNPADYPNGNKDNNYYSEIWIPVKKI</sequence>
<feature type="domain" description="AraC effector-binding" evidence="1">
    <location>
        <begin position="1"/>
        <end position="156"/>
    </location>
</feature>
<dbReference type="SMART" id="SM00871">
    <property type="entry name" value="AraC_E_bind"/>
    <property type="match status" value="1"/>
</dbReference>
<accession>A0A318XHC4</accession>
<dbReference type="InterPro" id="IPR011256">
    <property type="entry name" value="Reg_factor_effector_dom_sf"/>
</dbReference>
<evidence type="ECO:0000313" key="3">
    <source>
        <dbReference type="Proteomes" id="UP000248132"/>
    </source>
</evidence>
<dbReference type="Proteomes" id="UP000248132">
    <property type="component" value="Unassembled WGS sequence"/>
</dbReference>
<dbReference type="PANTHER" id="PTHR36444">
    <property type="entry name" value="TRANSCRIPTIONAL REGULATOR PROTEIN YOBU-RELATED"/>
    <property type="match status" value="1"/>
</dbReference>
<evidence type="ECO:0000259" key="1">
    <source>
        <dbReference type="SMART" id="SM00871"/>
    </source>
</evidence>
<reference evidence="2 3" key="1">
    <citation type="submission" date="2018-06" db="EMBL/GenBank/DDBJ databases">
        <title>Genomic Encyclopedia of Type Strains, Phase I: the one thousand microbial genomes (KMG-I) project.</title>
        <authorList>
            <person name="Kyrpides N."/>
        </authorList>
    </citation>
    <scope>NUCLEOTIDE SEQUENCE [LARGE SCALE GENOMIC DNA]</scope>
    <source>
        <strain evidence="2 3">DSM 19573</strain>
    </source>
</reference>
<protein>
    <submittedName>
        <fullName evidence="2">AraC family transcriptional regulator</fullName>
    </submittedName>
</protein>
<proteinExistence type="predicted"/>
<dbReference type="InterPro" id="IPR010499">
    <property type="entry name" value="AraC_E-bd"/>
</dbReference>
<dbReference type="Pfam" id="PF14526">
    <property type="entry name" value="Cass2"/>
    <property type="match status" value="1"/>
</dbReference>